<keyword evidence="2" id="KW-1185">Reference proteome</keyword>
<dbReference type="AlphaFoldDB" id="C9XW06"/>
<organism evidence="1 2">
    <name type="scientific">Cronobacter turicensis (strain DSM 18703 / CCUG 55852 / LMG 23827 / z3032)</name>
    <dbReference type="NCBI Taxonomy" id="693216"/>
    <lineage>
        <taxon>Bacteria</taxon>
        <taxon>Pseudomonadati</taxon>
        <taxon>Pseudomonadota</taxon>
        <taxon>Gammaproteobacteria</taxon>
        <taxon>Enterobacterales</taxon>
        <taxon>Enterobacteriaceae</taxon>
        <taxon>Cronobacter</taxon>
    </lineage>
</organism>
<evidence type="ECO:0000313" key="2">
    <source>
        <dbReference type="Proteomes" id="UP000002069"/>
    </source>
</evidence>
<name>C9XW06_CROTZ</name>
<protein>
    <submittedName>
        <fullName evidence="1">Uncharacterized protein</fullName>
    </submittedName>
</protein>
<dbReference type="HOGENOM" id="CLU_3173180_0_0_6"/>
<gene>
    <name evidence="1" type="ordered locus">Ctu_27810</name>
</gene>
<evidence type="ECO:0000313" key="1">
    <source>
        <dbReference type="EMBL" id="CBA32166.1"/>
    </source>
</evidence>
<sequence length="47" mass="5426">MQSQRVSVEEKIITMGYGIIKEIVKRMSARESLKISPPNRKTEYSVN</sequence>
<reference evidence="2" key="2">
    <citation type="journal article" date="2011" name="J. Bacteriol.">
        <title>Complete genome sequence of Cronobacter turicensis LMG 23827, a food-borne pathogen causing deaths in neonates.</title>
        <authorList>
            <person name="Stephan R."/>
            <person name="Lehner A."/>
            <person name="Tischler P."/>
            <person name="Rattei T."/>
        </authorList>
    </citation>
    <scope>NUCLEOTIDE SEQUENCE [LARGE SCALE GENOMIC DNA]</scope>
    <source>
        <strain evidence="2">DSM 18703 / CCUG 55852 / LMG 23827 / z3032</strain>
    </source>
</reference>
<proteinExistence type="predicted"/>
<dbReference type="KEGG" id="ctu:CTU_27810"/>
<accession>C9XW06</accession>
<reference evidence="1 2" key="1">
    <citation type="journal article" date="2010" name="J. Bacteriol.">
        <title>Complete Genome Sequence of Cronobacter turicensis LMG 23827, a foodborne pathogen causing deaths in neonates.</title>
        <authorList>
            <person name="Stephan R."/>
            <person name="Lehner A."/>
            <person name="Tischler P."/>
            <person name="Rattei T."/>
        </authorList>
    </citation>
    <scope>NUCLEOTIDE SEQUENCE [LARGE SCALE GENOMIC DNA]</scope>
    <source>
        <strain evidence="2">DSM 18703 / CCUG 55852 / LMG 23827 / z3032</strain>
    </source>
</reference>
<dbReference type="EMBL" id="FN543093">
    <property type="protein sequence ID" value="CBA32166.1"/>
    <property type="molecule type" value="Genomic_DNA"/>
</dbReference>
<dbReference type="Proteomes" id="UP000002069">
    <property type="component" value="Chromosome"/>
</dbReference>